<proteinExistence type="predicted"/>
<sequence>MYYSKTKSRMRTMFGIVAHKESPESGLPTNPPLENKQHDLQGRKLMKNLWVSSGSRFCQIPQQFHSKCTTLLSKTNAVLQLSFLVQHKSVPHYQFNITSIILLFMQ</sequence>
<dbReference type="Gramene" id="Pp3c9_16660V3.2">
    <property type="protein sequence ID" value="PAC:32912639.CDS.1"/>
    <property type="gene ID" value="Pp3c9_16660"/>
</dbReference>
<name>A0A2K1K3G1_PHYPA</name>
<dbReference type="EnsemblPlants" id="Pp3c9_16660V3.2">
    <property type="protein sequence ID" value="PAC:32912639.CDS.1"/>
    <property type="gene ID" value="Pp3c9_16660"/>
</dbReference>
<protein>
    <submittedName>
        <fullName evidence="1 2">Uncharacterized protein</fullName>
    </submittedName>
</protein>
<evidence type="ECO:0000313" key="1">
    <source>
        <dbReference type="EMBL" id="PNR48307.1"/>
    </source>
</evidence>
<dbReference type="AlphaFoldDB" id="A0A2K1K3G1"/>
<dbReference type="InParanoid" id="A0A2K1K3G1"/>
<dbReference type="EnsemblPlants" id="Pp3c9_16660V3.1">
    <property type="protein sequence ID" value="PAC:32912638.CDS.1"/>
    <property type="gene ID" value="Pp3c9_16660"/>
</dbReference>
<evidence type="ECO:0000313" key="3">
    <source>
        <dbReference type="Proteomes" id="UP000006727"/>
    </source>
</evidence>
<organism evidence="1">
    <name type="scientific">Physcomitrium patens</name>
    <name type="common">Spreading-leaved earth moss</name>
    <name type="synonym">Physcomitrella patens</name>
    <dbReference type="NCBI Taxonomy" id="3218"/>
    <lineage>
        <taxon>Eukaryota</taxon>
        <taxon>Viridiplantae</taxon>
        <taxon>Streptophyta</taxon>
        <taxon>Embryophyta</taxon>
        <taxon>Bryophyta</taxon>
        <taxon>Bryophytina</taxon>
        <taxon>Bryopsida</taxon>
        <taxon>Funariidae</taxon>
        <taxon>Funariales</taxon>
        <taxon>Funariaceae</taxon>
        <taxon>Physcomitrium</taxon>
    </lineage>
</organism>
<dbReference type="Proteomes" id="UP000006727">
    <property type="component" value="Chromosome 9"/>
</dbReference>
<reference evidence="2" key="3">
    <citation type="submission" date="2020-12" db="UniProtKB">
        <authorList>
            <consortium name="EnsemblPlants"/>
        </authorList>
    </citation>
    <scope>IDENTIFICATION</scope>
</reference>
<gene>
    <name evidence="1" type="ORF">PHYPA_012783</name>
</gene>
<reference evidence="1 3" key="1">
    <citation type="journal article" date="2008" name="Science">
        <title>The Physcomitrella genome reveals evolutionary insights into the conquest of land by plants.</title>
        <authorList>
            <person name="Rensing S."/>
            <person name="Lang D."/>
            <person name="Zimmer A."/>
            <person name="Terry A."/>
            <person name="Salamov A."/>
            <person name="Shapiro H."/>
            <person name="Nishiyama T."/>
            <person name="Perroud P.-F."/>
            <person name="Lindquist E."/>
            <person name="Kamisugi Y."/>
            <person name="Tanahashi T."/>
            <person name="Sakakibara K."/>
            <person name="Fujita T."/>
            <person name="Oishi K."/>
            <person name="Shin-I T."/>
            <person name="Kuroki Y."/>
            <person name="Toyoda A."/>
            <person name="Suzuki Y."/>
            <person name="Hashimoto A."/>
            <person name="Yamaguchi K."/>
            <person name="Sugano A."/>
            <person name="Kohara Y."/>
            <person name="Fujiyama A."/>
            <person name="Anterola A."/>
            <person name="Aoki S."/>
            <person name="Ashton N."/>
            <person name="Barbazuk W.B."/>
            <person name="Barker E."/>
            <person name="Bennetzen J."/>
            <person name="Bezanilla M."/>
            <person name="Blankenship R."/>
            <person name="Cho S.H."/>
            <person name="Dutcher S."/>
            <person name="Estelle M."/>
            <person name="Fawcett J.A."/>
            <person name="Gundlach H."/>
            <person name="Hanada K."/>
            <person name="Heyl A."/>
            <person name="Hicks K.A."/>
            <person name="Hugh J."/>
            <person name="Lohr M."/>
            <person name="Mayer K."/>
            <person name="Melkozernov A."/>
            <person name="Murata T."/>
            <person name="Nelson D."/>
            <person name="Pils B."/>
            <person name="Prigge M."/>
            <person name="Reiss B."/>
            <person name="Renner T."/>
            <person name="Rombauts S."/>
            <person name="Rushton P."/>
            <person name="Sanderfoot A."/>
            <person name="Schween G."/>
            <person name="Shiu S.-H."/>
            <person name="Stueber K."/>
            <person name="Theodoulou F.L."/>
            <person name="Tu H."/>
            <person name="Van de Peer Y."/>
            <person name="Verrier P.J."/>
            <person name="Waters E."/>
            <person name="Wood A."/>
            <person name="Yang L."/>
            <person name="Cove D."/>
            <person name="Cuming A."/>
            <person name="Hasebe M."/>
            <person name="Lucas S."/>
            <person name="Mishler D.B."/>
            <person name="Reski R."/>
            <person name="Grigoriev I."/>
            <person name="Quatrano R.S."/>
            <person name="Boore J.L."/>
        </authorList>
    </citation>
    <scope>NUCLEOTIDE SEQUENCE [LARGE SCALE GENOMIC DNA]</scope>
    <source>
        <strain evidence="2 3">cv. Gransden 2004</strain>
    </source>
</reference>
<dbReference type="PaxDb" id="3218-PP1S78_101V6.1"/>
<dbReference type="EMBL" id="ABEU02000009">
    <property type="protein sequence ID" value="PNR48307.1"/>
    <property type="molecule type" value="Genomic_DNA"/>
</dbReference>
<keyword evidence="3" id="KW-1185">Reference proteome</keyword>
<reference evidence="1 3" key="2">
    <citation type="journal article" date="2018" name="Plant J.">
        <title>The Physcomitrella patens chromosome-scale assembly reveals moss genome structure and evolution.</title>
        <authorList>
            <person name="Lang D."/>
            <person name="Ullrich K.K."/>
            <person name="Murat F."/>
            <person name="Fuchs J."/>
            <person name="Jenkins J."/>
            <person name="Haas F.B."/>
            <person name="Piednoel M."/>
            <person name="Gundlach H."/>
            <person name="Van Bel M."/>
            <person name="Meyberg R."/>
            <person name="Vives C."/>
            <person name="Morata J."/>
            <person name="Symeonidi A."/>
            <person name="Hiss M."/>
            <person name="Muchero W."/>
            <person name="Kamisugi Y."/>
            <person name="Saleh O."/>
            <person name="Blanc G."/>
            <person name="Decker E.L."/>
            <person name="van Gessel N."/>
            <person name="Grimwood J."/>
            <person name="Hayes R.D."/>
            <person name="Graham S.W."/>
            <person name="Gunter L.E."/>
            <person name="McDaniel S.F."/>
            <person name="Hoernstein S.N.W."/>
            <person name="Larsson A."/>
            <person name="Li F.W."/>
            <person name="Perroud P.F."/>
            <person name="Phillips J."/>
            <person name="Ranjan P."/>
            <person name="Rokshar D.S."/>
            <person name="Rothfels C.J."/>
            <person name="Schneider L."/>
            <person name="Shu S."/>
            <person name="Stevenson D.W."/>
            <person name="Thummler F."/>
            <person name="Tillich M."/>
            <person name="Villarreal Aguilar J.C."/>
            <person name="Widiez T."/>
            <person name="Wong G.K."/>
            <person name="Wymore A."/>
            <person name="Zhang Y."/>
            <person name="Zimmer A.D."/>
            <person name="Quatrano R.S."/>
            <person name="Mayer K.F.X."/>
            <person name="Goodstein D."/>
            <person name="Casacuberta J.M."/>
            <person name="Vandepoele K."/>
            <person name="Reski R."/>
            <person name="Cuming A.C."/>
            <person name="Tuskan G.A."/>
            <person name="Maumus F."/>
            <person name="Salse J."/>
            <person name="Schmutz J."/>
            <person name="Rensing S.A."/>
        </authorList>
    </citation>
    <scope>NUCLEOTIDE SEQUENCE [LARGE SCALE GENOMIC DNA]</scope>
    <source>
        <strain evidence="2 3">cv. Gransden 2004</strain>
    </source>
</reference>
<accession>A0A2K1K3G1</accession>
<dbReference type="Gramene" id="Pp3c9_16660V3.1">
    <property type="protein sequence ID" value="PAC:32912638.CDS.1"/>
    <property type="gene ID" value="Pp3c9_16660"/>
</dbReference>
<evidence type="ECO:0000313" key="2">
    <source>
        <dbReference type="EnsemblPlants" id="PAC:32912638.CDS.1"/>
    </source>
</evidence>